<reference evidence="1 2" key="1">
    <citation type="submission" date="2017-11" db="EMBL/GenBank/DDBJ databases">
        <authorList>
            <person name="Seth-Smith MB H."/>
        </authorList>
    </citation>
    <scope>NUCLEOTIDE SEQUENCE [LARGE SCALE GENOMIC DNA]</scope>
    <source>
        <strain evidence="1">E</strain>
        <plasmid evidence="2">iv</plasmid>
    </source>
</reference>
<evidence type="ECO:0000313" key="2">
    <source>
        <dbReference type="Proteomes" id="UP000268684"/>
    </source>
</evidence>
<dbReference type="Proteomes" id="UP000268684">
    <property type="component" value="Plasmid IV"/>
</dbReference>
<keyword evidence="2" id="KW-1185">Reference proteome</keyword>
<gene>
    <name evidence="1" type="ORF">BSTAB16_7722</name>
</gene>
<protein>
    <submittedName>
        <fullName evidence="1">Uncharacterized protein</fullName>
    </submittedName>
</protein>
<dbReference type="AlphaFoldDB" id="A0AAJ5NM83"/>
<proteinExistence type="predicted"/>
<accession>A0AAJ5NM83</accession>
<keyword evidence="1" id="KW-0614">Plasmid</keyword>
<name>A0AAJ5NM83_9BURK</name>
<organism evidence="1 2">
    <name type="scientific">Burkholderia stabilis</name>
    <dbReference type="NCBI Taxonomy" id="95485"/>
    <lineage>
        <taxon>Bacteria</taxon>
        <taxon>Pseudomonadati</taxon>
        <taxon>Pseudomonadota</taxon>
        <taxon>Betaproteobacteria</taxon>
        <taxon>Burkholderiales</taxon>
        <taxon>Burkholderiaceae</taxon>
        <taxon>Burkholderia</taxon>
        <taxon>Burkholderia cepacia complex</taxon>
    </lineage>
</organism>
<dbReference type="EMBL" id="LR025745">
    <property type="protein sequence ID" value="VBB17502.1"/>
    <property type="molecule type" value="Genomic_DNA"/>
</dbReference>
<evidence type="ECO:0000313" key="1">
    <source>
        <dbReference type="EMBL" id="VBB17502.1"/>
    </source>
</evidence>
<sequence length="33" mass="3849">MTRVLETAEAGLIVLPEHDYQVLRRRGDDQYGF</sequence>
<geneLocation type="plasmid" evidence="2">
    <name>iv</name>
</geneLocation>